<dbReference type="AlphaFoldDB" id="A0A644Z6Y2"/>
<evidence type="ECO:0008006" key="4">
    <source>
        <dbReference type="Google" id="ProtNLM"/>
    </source>
</evidence>
<dbReference type="EMBL" id="VSSQ01007480">
    <property type="protein sequence ID" value="MPM36048.1"/>
    <property type="molecule type" value="Genomic_DNA"/>
</dbReference>
<reference evidence="3" key="1">
    <citation type="submission" date="2019-08" db="EMBL/GenBank/DDBJ databases">
        <authorList>
            <person name="Kucharzyk K."/>
            <person name="Murdoch R.W."/>
            <person name="Higgins S."/>
            <person name="Loffler F."/>
        </authorList>
    </citation>
    <scope>NUCLEOTIDE SEQUENCE</scope>
</reference>
<comment type="caution">
    <text evidence="3">The sequence shown here is derived from an EMBL/GenBank/DDBJ whole genome shotgun (WGS) entry which is preliminary data.</text>
</comment>
<feature type="compositionally biased region" description="Polar residues" evidence="2">
    <location>
        <begin position="142"/>
        <end position="152"/>
    </location>
</feature>
<dbReference type="InterPro" id="IPR007809">
    <property type="entry name" value="FlgN-like"/>
</dbReference>
<sequence length="152" mass="17331">MSSLSDFCKLVVELTDLLKILKVVEENKLSAITEKNLIKLDACIKDEQVQTMKLRGLEKKREQLQTSLGFGDFTFGQIIETMQGDEKKEAKKLFSSLQKATQDFKSINKSVKTALEVKLYSINTMLEKSQNDSDKPKKNLSKNKFTSTNRFV</sequence>
<evidence type="ECO:0000256" key="1">
    <source>
        <dbReference type="ARBA" id="ARBA00022795"/>
    </source>
</evidence>
<feature type="region of interest" description="Disordered" evidence="2">
    <location>
        <begin position="128"/>
        <end position="152"/>
    </location>
</feature>
<dbReference type="SUPFAM" id="SSF140566">
    <property type="entry name" value="FlgN-like"/>
    <property type="match status" value="1"/>
</dbReference>
<dbReference type="InterPro" id="IPR036679">
    <property type="entry name" value="FlgN-like_sf"/>
</dbReference>
<proteinExistence type="predicted"/>
<gene>
    <name evidence="3" type="ORF">SDC9_82643</name>
</gene>
<dbReference type="GO" id="GO:0044780">
    <property type="term" value="P:bacterial-type flagellum assembly"/>
    <property type="evidence" value="ECO:0007669"/>
    <property type="project" value="InterPro"/>
</dbReference>
<accession>A0A644Z6Y2</accession>
<protein>
    <recommendedName>
        <fullName evidence="4">FlgN protein</fullName>
    </recommendedName>
</protein>
<organism evidence="3">
    <name type="scientific">bioreactor metagenome</name>
    <dbReference type="NCBI Taxonomy" id="1076179"/>
    <lineage>
        <taxon>unclassified sequences</taxon>
        <taxon>metagenomes</taxon>
        <taxon>ecological metagenomes</taxon>
    </lineage>
</organism>
<name>A0A644Z6Y2_9ZZZZ</name>
<dbReference type="Gene3D" id="1.20.58.300">
    <property type="entry name" value="FlgN-like"/>
    <property type="match status" value="1"/>
</dbReference>
<evidence type="ECO:0000313" key="3">
    <source>
        <dbReference type="EMBL" id="MPM36048.1"/>
    </source>
</evidence>
<dbReference type="Pfam" id="PF05130">
    <property type="entry name" value="FlgN"/>
    <property type="match status" value="1"/>
</dbReference>
<keyword evidence="1" id="KW-1005">Bacterial flagellum biogenesis</keyword>
<evidence type="ECO:0000256" key="2">
    <source>
        <dbReference type="SAM" id="MobiDB-lite"/>
    </source>
</evidence>